<comment type="similarity">
    <text evidence="1">Belongs to the pseudomonas-type ThrB family.</text>
</comment>
<proteinExistence type="inferred from homology"/>
<dbReference type="PANTHER" id="PTHR21064">
    <property type="entry name" value="AMINOGLYCOSIDE PHOSPHOTRANSFERASE DOMAIN-CONTAINING PROTEIN-RELATED"/>
    <property type="match status" value="1"/>
</dbReference>
<dbReference type="Gene3D" id="3.90.1200.10">
    <property type="match status" value="1"/>
</dbReference>
<name>A0A6J4VWI5_9BACT</name>
<dbReference type="EMBL" id="CADCWN010000397">
    <property type="protein sequence ID" value="CAA9590292.1"/>
    <property type="molecule type" value="Genomic_DNA"/>
</dbReference>
<dbReference type="Pfam" id="PF01636">
    <property type="entry name" value="APH"/>
    <property type="match status" value="1"/>
</dbReference>
<protein>
    <recommendedName>
        <fullName evidence="2">Aminoglycoside phosphotransferase domain-containing protein</fullName>
    </recommendedName>
</protein>
<sequence>MMRLSTLWRVDGTIGADGGSPVAEAILARWDADTGSARFFRSSANFLYRCRRAGEPHFLRFADSGERGREAIAAECALLRWLAGKGIAVAVPAQSRAGEMVETVETAWGTFHAVLFPALAGKGRAVADLDEAGFRCWGAALGRLHAATRSYDDPGTAARPTWRGLLAFIAGQIPAEATALQGELAAVEATLAALPTTPDTYGLCHFDFELDNLVWDGECPRILDFDDCAHLWRVADITLALGDFFATGAGTAAPHFRAFVAGYGEAHSLDEAALTQIPVFLRLADLFDYARIERATDLAIIPEHPTWLVQLDGRLRQWAAQYQAGIEGQRA</sequence>
<evidence type="ECO:0000256" key="1">
    <source>
        <dbReference type="ARBA" id="ARBA00038240"/>
    </source>
</evidence>
<dbReference type="InterPro" id="IPR002575">
    <property type="entry name" value="Aminoglycoside_PTrfase"/>
</dbReference>
<organism evidence="3">
    <name type="scientific">uncultured Thermomicrobiales bacterium</name>
    <dbReference type="NCBI Taxonomy" id="1645740"/>
    <lineage>
        <taxon>Bacteria</taxon>
        <taxon>Pseudomonadati</taxon>
        <taxon>Thermomicrobiota</taxon>
        <taxon>Thermomicrobia</taxon>
        <taxon>Thermomicrobiales</taxon>
        <taxon>environmental samples</taxon>
    </lineage>
</organism>
<dbReference type="SUPFAM" id="SSF56112">
    <property type="entry name" value="Protein kinase-like (PK-like)"/>
    <property type="match status" value="1"/>
</dbReference>
<reference evidence="3" key="1">
    <citation type="submission" date="2020-02" db="EMBL/GenBank/DDBJ databases">
        <authorList>
            <person name="Meier V. D."/>
        </authorList>
    </citation>
    <scope>NUCLEOTIDE SEQUENCE</scope>
    <source>
        <strain evidence="3">AVDCRST_MAG18</strain>
    </source>
</reference>
<dbReference type="InterPro" id="IPR011009">
    <property type="entry name" value="Kinase-like_dom_sf"/>
</dbReference>
<accession>A0A6J4VWI5</accession>
<dbReference type="PANTHER" id="PTHR21064:SF6">
    <property type="entry name" value="AMINOGLYCOSIDE PHOSPHOTRANSFERASE DOMAIN-CONTAINING PROTEIN"/>
    <property type="match status" value="1"/>
</dbReference>
<dbReference type="AlphaFoldDB" id="A0A6J4VWI5"/>
<evidence type="ECO:0000313" key="3">
    <source>
        <dbReference type="EMBL" id="CAA9590292.1"/>
    </source>
</evidence>
<feature type="domain" description="Aminoglycoside phosphotransferase" evidence="2">
    <location>
        <begin position="47"/>
        <end position="264"/>
    </location>
</feature>
<dbReference type="GO" id="GO:0009088">
    <property type="term" value="P:threonine biosynthetic process"/>
    <property type="evidence" value="ECO:0007669"/>
    <property type="project" value="TreeGrafter"/>
</dbReference>
<dbReference type="InterPro" id="IPR050249">
    <property type="entry name" value="Pseudomonas-type_ThrB"/>
</dbReference>
<gene>
    <name evidence="3" type="ORF">AVDCRST_MAG18-4965</name>
</gene>
<dbReference type="GO" id="GO:0004413">
    <property type="term" value="F:homoserine kinase activity"/>
    <property type="evidence" value="ECO:0007669"/>
    <property type="project" value="TreeGrafter"/>
</dbReference>
<evidence type="ECO:0000259" key="2">
    <source>
        <dbReference type="Pfam" id="PF01636"/>
    </source>
</evidence>